<organism evidence="1 2">
    <name type="scientific">Listeria fleischmannii 1991</name>
    <dbReference type="NCBI Taxonomy" id="1430899"/>
    <lineage>
        <taxon>Bacteria</taxon>
        <taxon>Bacillati</taxon>
        <taxon>Bacillota</taxon>
        <taxon>Bacilli</taxon>
        <taxon>Bacillales</taxon>
        <taxon>Listeriaceae</taxon>
        <taxon>Listeria</taxon>
    </lineage>
</organism>
<name>A0A0J8G8V7_9LIST</name>
<proteinExistence type="predicted"/>
<evidence type="ECO:0000313" key="1">
    <source>
        <dbReference type="EMBL" id="KMT59127.1"/>
    </source>
</evidence>
<evidence type="ECO:0008006" key="3">
    <source>
        <dbReference type="Google" id="ProtNLM"/>
    </source>
</evidence>
<dbReference type="PANTHER" id="PTHR36849">
    <property type="entry name" value="CYTOPLASMIC PROTEIN-RELATED"/>
    <property type="match status" value="1"/>
</dbReference>
<dbReference type="PATRIC" id="fig|1430899.3.peg.1704"/>
<comment type="caution">
    <text evidence="1">The sequence shown here is derived from an EMBL/GenBank/DDBJ whole genome shotgun (WGS) entry which is preliminary data.</text>
</comment>
<dbReference type="EMBL" id="AZHO01000021">
    <property type="protein sequence ID" value="KMT59127.1"/>
    <property type="molecule type" value="Genomic_DNA"/>
</dbReference>
<protein>
    <recommendedName>
        <fullName evidence="3">Uroporphyrin-III C-methyltransferase</fullName>
    </recommendedName>
</protein>
<keyword evidence="2" id="KW-1185">Reference proteome</keyword>
<dbReference type="PANTHER" id="PTHR36849:SF1">
    <property type="entry name" value="CYTOPLASMIC PROTEIN"/>
    <property type="match status" value="1"/>
</dbReference>
<reference evidence="1 2" key="1">
    <citation type="journal article" date="2015" name="Genome Biol. Evol.">
        <title>Comparative Genomics of Listeria Sensu Lato: Genus-Wide Differences in Evolutionary Dynamics and the Progressive Gain of Complex, Potentially Pathogenicity-Related Traits through Lateral Gene Transfer.</title>
        <authorList>
            <person name="Chiara M."/>
            <person name="Caruso M."/>
            <person name="D'Erchia A.M."/>
            <person name="Manzari C."/>
            <person name="Fraccalvieri R."/>
            <person name="Goffredo E."/>
            <person name="Latorre L."/>
            <person name="Miccolupo A."/>
            <person name="Padalino I."/>
            <person name="Santagada G."/>
            <person name="Chiocco D."/>
            <person name="Pesole G."/>
            <person name="Horner D.S."/>
            <person name="Parisi A."/>
        </authorList>
    </citation>
    <scope>NUCLEOTIDE SEQUENCE [LARGE SCALE GENOMIC DNA]</scope>
    <source>
        <strain evidence="1 2">1991</strain>
    </source>
</reference>
<dbReference type="AlphaFoldDB" id="A0A0J8G8V7"/>
<gene>
    <name evidence="1" type="ORF">X560_1668</name>
</gene>
<dbReference type="InterPro" id="IPR052552">
    <property type="entry name" value="YeaO-like"/>
</dbReference>
<accession>A0A0J8G8V7</accession>
<dbReference type="Pfam" id="PF22752">
    <property type="entry name" value="DUF488-N3i"/>
    <property type="match status" value="1"/>
</dbReference>
<dbReference type="Proteomes" id="UP000052258">
    <property type="component" value="Unassembled WGS sequence"/>
</dbReference>
<evidence type="ECO:0000313" key="2">
    <source>
        <dbReference type="Proteomes" id="UP000052258"/>
    </source>
</evidence>
<sequence length="67" mass="7861">MLKQKRIYAQIETSDGYRMLVDRLWPRGISKGKAKLDSWEKISRQQMNSEKLSTTEKLISLHLKIAI</sequence>